<sequence length="77" mass="8889">MKQAFFEVLLHAENALIDSEKAKAVLDMWLNSIPYGDEYKDEACRVDAVMTLLSHGIKELHEAMTYFERYKALYSGE</sequence>
<reference evidence="1 2" key="1">
    <citation type="submission" date="2015-03" db="EMBL/GenBank/DDBJ databases">
        <authorList>
            <consortium name="Pathogen Informatics"/>
            <person name="Murphy D."/>
        </authorList>
    </citation>
    <scope>NUCLEOTIDE SEQUENCE [LARGE SCALE GENOMIC DNA]</scope>
    <source>
        <strain evidence="1 2">IP27818</strain>
    </source>
</reference>
<evidence type="ECO:0000313" key="2">
    <source>
        <dbReference type="Proteomes" id="UP000041356"/>
    </source>
</evidence>
<dbReference type="RefSeq" id="WP_050132191.1">
    <property type="nucleotide sequence ID" value="NZ_CP124238.1"/>
</dbReference>
<proteinExistence type="predicted"/>
<gene>
    <name evidence="1" type="ORF">ERS137939_04077</name>
</gene>
<evidence type="ECO:0000313" key="1">
    <source>
        <dbReference type="EMBL" id="CNG45529.1"/>
    </source>
</evidence>
<comment type="caution">
    <text evidence="1">The sequence shown here is derived from an EMBL/GenBank/DDBJ whole genome shotgun (WGS) entry which is preliminary data.</text>
</comment>
<dbReference type="EMBL" id="CPZF01000014">
    <property type="protein sequence ID" value="CNG45529.1"/>
    <property type="molecule type" value="Genomic_DNA"/>
</dbReference>
<accession>A0A9P1V6C2</accession>
<organism evidence="1 2">
    <name type="scientific">Yersinia enterocolitica</name>
    <dbReference type="NCBI Taxonomy" id="630"/>
    <lineage>
        <taxon>Bacteria</taxon>
        <taxon>Pseudomonadati</taxon>
        <taxon>Pseudomonadota</taxon>
        <taxon>Gammaproteobacteria</taxon>
        <taxon>Enterobacterales</taxon>
        <taxon>Yersiniaceae</taxon>
        <taxon>Yersinia</taxon>
    </lineage>
</organism>
<name>A0A9P1V6C2_YEREN</name>
<protein>
    <submittedName>
        <fullName evidence="1">Uncharacterized protein</fullName>
    </submittedName>
</protein>
<dbReference type="AlphaFoldDB" id="A0A9P1V6C2"/>
<dbReference type="Proteomes" id="UP000041356">
    <property type="component" value="Unassembled WGS sequence"/>
</dbReference>